<dbReference type="AlphaFoldDB" id="A0A4U2YSC5"/>
<dbReference type="GO" id="GO:0032259">
    <property type="term" value="P:methylation"/>
    <property type="evidence" value="ECO:0007669"/>
    <property type="project" value="UniProtKB-KW"/>
</dbReference>
<dbReference type="SUPFAM" id="SSF53335">
    <property type="entry name" value="S-adenosyl-L-methionine-dependent methyltransferases"/>
    <property type="match status" value="1"/>
</dbReference>
<keyword evidence="2" id="KW-0489">Methyltransferase</keyword>
<evidence type="ECO:0000259" key="1">
    <source>
        <dbReference type="Pfam" id="PF08241"/>
    </source>
</evidence>
<evidence type="ECO:0000313" key="2">
    <source>
        <dbReference type="EMBL" id="TKI64348.1"/>
    </source>
</evidence>
<dbReference type="InterPro" id="IPR052356">
    <property type="entry name" value="Thiol_S-MT"/>
</dbReference>
<comment type="caution">
    <text evidence="2">The sequence shown here is derived from an EMBL/GenBank/DDBJ whole genome shotgun (WGS) entry which is preliminary data.</text>
</comment>
<dbReference type="InterPro" id="IPR013216">
    <property type="entry name" value="Methyltransf_11"/>
</dbReference>
<dbReference type="EMBL" id="SZPY01000001">
    <property type="protein sequence ID" value="TKI64348.1"/>
    <property type="molecule type" value="Genomic_DNA"/>
</dbReference>
<dbReference type="Proteomes" id="UP000307808">
    <property type="component" value="Unassembled WGS sequence"/>
</dbReference>
<dbReference type="PANTHER" id="PTHR45036">
    <property type="entry name" value="METHYLTRANSFERASE LIKE 7B"/>
    <property type="match status" value="1"/>
</dbReference>
<dbReference type="PANTHER" id="PTHR45036:SF1">
    <property type="entry name" value="METHYLTRANSFERASE LIKE 7A"/>
    <property type="match status" value="1"/>
</dbReference>
<accession>A0A4U2YSC5</accession>
<feature type="domain" description="Methyltransferase type 11" evidence="1">
    <location>
        <begin position="38"/>
        <end position="133"/>
    </location>
</feature>
<name>A0A4U2YSC5_9ACTN</name>
<reference evidence="2 3" key="1">
    <citation type="submission" date="2019-04" db="EMBL/GenBank/DDBJ databases">
        <authorList>
            <person name="Dong K."/>
        </authorList>
    </citation>
    <scope>NUCLEOTIDE SEQUENCE [LARGE SCALE GENOMIC DNA]</scope>
    <source>
        <strain evidence="3">dk3543</strain>
    </source>
</reference>
<keyword evidence="2" id="KW-0808">Transferase</keyword>
<organism evidence="2 3">
    <name type="scientific">Nocardioides jishulii</name>
    <dbReference type="NCBI Taxonomy" id="2575440"/>
    <lineage>
        <taxon>Bacteria</taxon>
        <taxon>Bacillati</taxon>
        <taxon>Actinomycetota</taxon>
        <taxon>Actinomycetes</taxon>
        <taxon>Propionibacteriales</taxon>
        <taxon>Nocardioidaceae</taxon>
        <taxon>Nocardioides</taxon>
    </lineage>
</organism>
<dbReference type="Gene3D" id="3.40.50.150">
    <property type="entry name" value="Vaccinia Virus protein VP39"/>
    <property type="match status" value="1"/>
</dbReference>
<gene>
    <name evidence="2" type="ORF">FC770_04175</name>
</gene>
<dbReference type="GO" id="GO:0008757">
    <property type="term" value="F:S-adenosylmethionine-dependent methyltransferase activity"/>
    <property type="evidence" value="ECO:0007669"/>
    <property type="project" value="InterPro"/>
</dbReference>
<evidence type="ECO:0000313" key="3">
    <source>
        <dbReference type="Proteomes" id="UP000307808"/>
    </source>
</evidence>
<sequence>MGWWTNRVVPRLTDATLSAPEISELRAQVCAPLTGRVVEVGFGSGLNLPHLPAAVTAVDAVEPSDLAWERSADRRRGAGLPVVRIDLDGQAMSAPDATYDSALVTFSLCTIPDPSLALTEVRRVLRPGGLLAFAEHGLSPDAGVARWQRRLDPIEKRVAGGCHLTRDIPALVRGAGFDVVTLEQRMLVEGPAATAPWGYGFVGAAQAGAAL</sequence>
<keyword evidence="3" id="KW-1185">Reference proteome</keyword>
<dbReference type="InterPro" id="IPR029063">
    <property type="entry name" value="SAM-dependent_MTases_sf"/>
</dbReference>
<proteinExistence type="predicted"/>
<dbReference type="Pfam" id="PF08241">
    <property type="entry name" value="Methyltransf_11"/>
    <property type="match status" value="1"/>
</dbReference>
<dbReference type="CDD" id="cd02440">
    <property type="entry name" value="AdoMet_MTases"/>
    <property type="match status" value="1"/>
</dbReference>
<dbReference type="OrthoDB" id="65624at2"/>
<dbReference type="RefSeq" id="WP_137064809.1">
    <property type="nucleotide sequence ID" value="NZ_CP040748.1"/>
</dbReference>
<protein>
    <submittedName>
        <fullName evidence="2">Class I SAM-dependent methyltransferase</fullName>
    </submittedName>
</protein>